<name>A0A023IP29_9STRA</name>
<organism evidence="1">
    <name type="scientific">Cylindrotheca closterium</name>
    <dbReference type="NCBI Taxonomy" id="2856"/>
    <lineage>
        <taxon>Eukaryota</taxon>
        <taxon>Sar</taxon>
        <taxon>Stramenopiles</taxon>
        <taxon>Ochrophyta</taxon>
        <taxon>Bacillariophyta</taxon>
        <taxon>Bacillariophyceae</taxon>
        <taxon>Bacillariophycidae</taxon>
        <taxon>Bacillariales</taxon>
        <taxon>Bacillariaceae</taxon>
        <taxon>Cylindrotheca</taxon>
    </lineage>
</organism>
<protein>
    <submittedName>
        <fullName evidence="1">Uncharacterized protein</fullName>
    </submittedName>
</protein>
<dbReference type="GeneID" id="19740141"/>
<accession>A0A023IP29</accession>
<dbReference type="RefSeq" id="YP_009029127.1">
    <property type="nucleotide sequence ID" value="NC_024082.1"/>
</dbReference>
<reference evidence="1" key="1">
    <citation type="journal article" date="2014" name="Genome Biol. Evol.">
        <title>Serial gene losses and foreign DNA underlie size and sequence variation in the plastid genomes of diatoms.</title>
        <authorList>
            <person name="Ruck E.C."/>
            <person name="Nakov T."/>
            <person name="Jansen R.K."/>
            <person name="Theriot E.C."/>
            <person name="Alverson A.J."/>
        </authorList>
    </citation>
    <scope>NUCLEOTIDE SEQUENCE</scope>
    <source>
        <strain evidence="1">Ccmp1855</strain>
    </source>
</reference>
<proteinExistence type="predicted"/>
<keyword evidence="1" id="KW-0934">Plastid</keyword>
<dbReference type="EMBL" id="KC509522">
    <property type="protein sequence ID" value="AGY78407.1"/>
    <property type="molecule type" value="Genomic_DNA"/>
</dbReference>
<evidence type="ECO:0000313" key="1">
    <source>
        <dbReference type="EMBL" id="AGY78407.1"/>
    </source>
</evidence>
<dbReference type="AlphaFoldDB" id="A0A023IP29"/>
<geneLocation type="chloroplast" evidence="1"/>
<gene>
    <name evidence="1" type="primary">orf101</name>
</gene>
<keyword evidence="1" id="KW-0150">Chloroplast</keyword>
<sequence length="101" mass="11692">MINLTKTKGQNQSLEDMFAAIEDIKDGFIVDTMYGKYIEAIFESPLILVFTNEKLDEHISKLSADRWLRLYINSDYSIEFRKDNVDGTITPLSLDKLNIKK</sequence>